<reference evidence="1" key="1">
    <citation type="submission" date="2023-02" db="EMBL/GenBank/DDBJ databases">
        <title>Pathogen: clinical or host-associated sample.</title>
        <authorList>
            <person name="Hergert J."/>
            <person name="Casey R."/>
            <person name="Wagner J."/>
            <person name="Young E.L."/>
            <person name="Oakeson K.F."/>
        </authorList>
    </citation>
    <scope>NUCLEOTIDE SEQUENCE</scope>
    <source>
        <strain evidence="1">2022CK-00830</strain>
    </source>
</reference>
<protein>
    <submittedName>
        <fullName evidence="1">Uncharacterized protein</fullName>
    </submittedName>
</protein>
<organism evidence="1 2">
    <name type="scientific">Paenibacillus urinalis</name>
    <dbReference type="NCBI Taxonomy" id="521520"/>
    <lineage>
        <taxon>Bacteria</taxon>
        <taxon>Bacillati</taxon>
        <taxon>Bacillota</taxon>
        <taxon>Bacilli</taxon>
        <taxon>Bacillales</taxon>
        <taxon>Paenibacillaceae</taxon>
        <taxon>Paenibacillus</taxon>
    </lineage>
</organism>
<evidence type="ECO:0000313" key="2">
    <source>
        <dbReference type="Proteomes" id="UP001220962"/>
    </source>
</evidence>
<dbReference type="AlphaFoldDB" id="A0AAX3N1S9"/>
<proteinExistence type="predicted"/>
<sequence>MTTRRMMHKYYAQGVISELQQLGYPCEQAKSVFFRHYKDMKRLFGLEQNVSDFAKMVDEFERALNRKYNPNDPNSIFVGHLRDRAKKK</sequence>
<evidence type="ECO:0000313" key="1">
    <source>
        <dbReference type="EMBL" id="WDH83296.1"/>
    </source>
</evidence>
<dbReference type="Proteomes" id="UP001220962">
    <property type="component" value="Chromosome"/>
</dbReference>
<name>A0AAX3N1S9_9BACL</name>
<dbReference type="EMBL" id="CP118101">
    <property type="protein sequence ID" value="WDH83296.1"/>
    <property type="molecule type" value="Genomic_DNA"/>
</dbReference>
<dbReference type="RefSeq" id="WP_274359426.1">
    <property type="nucleotide sequence ID" value="NZ_CP118101.1"/>
</dbReference>
<gene>
    <name evidence="1" type="ORF">PUW23_03365</name>
</gene>
<accession>A0AAX3N1S9</accession>